<dbReference type="InParanoid" id="L7JR47"/>
<evidence type="ECO:0000313" key="1">
    <source>
        <dbReference type="EMBL" id="ELQ73914.1"/>
    </source>
</evidence>
<reference evidence="1 2" key="1">
    <citation type="journal article" date="2012" name="PLoS Pathog.">
        <title>The genome of the obligate intracellular parasite Trachipleistophora hominis: new insights into microsporidian genome dynamics and reductive evolution.</title>
        <authorList>
            <person name="Heinz E."/>
            <person name="Williams T.A."/>
            <person name="Nakjang S."/>
            <person name="Noel C.J."/>
            <person name="Swan D.C."/>
            <person name="Goldberg A.V."/>
            <person name="Harris S.R."/>
            <person name="Weinmaier T."/>
            <person name="Markert S."/>
            <person name="Becher D."/>
            <person name="Bernhardt J."/>
            <person name="Dagan T."/>
            <person name="Hacker C."/>
            <person name="Lucocq J.M."/>
            <person name="Schweder T."/>
            <person name="Rattei T."/>
            <person name="Hall N."/>
            <person name="Hirt R.P."/>
            <person name="Embley T.M."/>
        </authorList>
    </citation>
    <scope>NUCLEOTIDE SEQUENCE [LARGE SCALE GENOMIC DNA]</scope>
</reference>
<dbReference type="HOGENOM" id="CLU_2741839_0_0_1"/>
<dbReference type="EMBL" id="JH994098">
    <property type="protein sequence ID" value="ELQ73914.1"/>
    <property type="molecule type" value="Genomic_DNA"/>
</dbReference>
<keyword evidence="2" id="KW-1185">Reference proteome</keyword>
<gene>
    <name evidence="1" type="ORF">THOM_3192</name>
</gene>
<protein>
    <submittedName>
        <fullName evidence="1">Putative transposable element encoded protein</fullName>
    </submittedName>
</protein>
<dbReference type="AlphaFoldDB" id="L7JR47"/>
<accession>L7JR47</accession>
<dbReference type="Proteomes" id="UP000011185">
    <property type="component" value="Unassembled WGS sequence"/>
</dbReference>
<name>L7JR47_TRAHO</name>
<dbReference type="VEuPathDB" id="MicrosporidiaDB:THOM_3192"/>
<proteinExistence type="predicted"/>
<evidence type="ECO:0000313" key="2">
    <source>
        <dbReference type="Proteomes" id="UP000011185"/>
    </source>
</evidence>
<organism evidence="1 2">
    <name type="scientific">Trachipleistophora hominis</name>
    <name type="common">Microsporidian parasite</name>
    <dbReference type="NCBI Taxonomy" id="72359"/>
    <lineage>
        <taxon>Eukaryota</taxon>
        <taxon>Fungi</taxon>
        <taxon>Fungi incertae sedis</taxon>
        <taxon>Microsporidia</taxon>
        <taxon>Pleistophoridae</taxon>
        <taxon>Trachipleistophora</taxon>
    </lineage>
</organism>
<sequence length="71" mass="7740">MVERLSHTDRSVISRFMQVNLINSFLPSWEGCGCNTPFCCYEGAREGVARGGALISSTNQRPVAMTSSSKP</sequence>